<keyword evidence="6" id="KW-0418">Kinase</keyword>
<keyword evidence="7" id="KW-1185">Reference proteome</keyword>
<dbReference type="GO" id="GO:0004674">
    <property type="term" value="F:protein serine/threonine kinase activity"/>
    <property type="evidence" value="ECO:0007669"/>
    <property type="project" value="UniProtKB-EC"/>
</dbReference>
<sequence>MLQLTTVRIIDYDHHSLGYKIGIMGFLFSQRRRYVLLAAGLLTFLASAYVAMKKNSKKKKYLEYCALKLRPQESEKEEEPQSLCHEEIKRDLACQGLTAVPAEVFQMRSLRILNLMGNSLTFLPSEIGQLSQLEILGLKDNRLTALPASIGDLTGLVALYVTNNGLTNLPPSIGRLVNLRKFQASFNDLQALPEEMGNMRSLELFRAAGNPKLLSIPVSLARAPSLTWLSLGGSKFCDAFSRNTLGPPEKDGAQWWAMEGHRGGRGACARGRSIDHDTSNTTTECTGGRYIEVPPSIPRKTLQLERKLGDGASGEVFLSEWENGTAAALSASSASWKRRLTPQKKKKAKEQVAVKIFRHDVSPDGRAIDELEVLCLLEHPNLSKARALVVEDEGEAGRGGLRSGTEGLRPIGVVMDLVPGQAMAAKPDHTSMLRCRWEEGRLYSHAVVLRIAHNLAAALMHLHAKGIFHGDVYAHNCVVDEEGNTTLLDYGAAFLYSVGEGGGREEGMEGLDLEKLEVRAFGLLLADLLPRLDAQEGVQRVSFPQKEEKRRRASSPFGSLGRSSSSTSPTAPPSVSSSAALEFMQDLVETCLWDQVDARPTFASLYARLSSFVAMA</sequence>
<evidence type="ECO:0000256" key="2">
    <source>
        <dbReference type="ARBA" id="ARBA00022737"/>
    </source>
</evidence>
<dbReference type="SMART" id="SM00369">
    <property type="entry name" value="LRR_TYP"/>
    <property type="match status" value="4"/>
</dbReference>
<feature type="region of interest" description="Disordered" evidence="3">
    <location>
        <begin position="540"/>
        <end position="575"/>
    </location>
</feature>
<dbReference type="GO" id="GO:0005524">
    <property type="term" value="F:ATP binding"/>
    <property type="evidence" value="ECO:0007669"/>
    <property type="project" value="InterPro"/>
</dbReference>
<dbReference type="PROSITE" id="PS50011">
    <property type="entry name" value="PROTEIN_KINASE_DOM"/>
    <property type="match status" value="1"/>
</dbReference>
<dbReference type="AlphaFoldDB" id="W7U0Y3"/>
<keyword evidence="2" id="KW-0677">Repeat</keyword>
<dbReference type="PANTHER" id="PTHR48051">
    <property type="match status" value="1"/>
</dbReference>
<organism evidence="6 7">
    <name type="scientific">Nannochloropsis gaditana</name>
    <dbReference type="NCBI Taxonomy" id="72520"/>
    <lineage>
        <taxon>Eukaryota</taxon>
        <taxon>Sar</taxon>
        <taxon>Stramenopiles</taxon>
        <taxon>Ochrophyta</taxon>
        <taxon>Eustigmatophyceae</taxon>
        <taxon>Eustigmatales</taxon>
        <taxon>Monodopsidaceae</taxon>
        <taxon>Nannochloropsis</taxon>
    </lineage>
</organism>
<dbReference type="InterPro" id="IPR050216">
    <property type="entry name" value="LRR_domain-containing"/>
</dbReference>
<dbReference type="PANTHER" id="PTHR48051:SF1">
    <property type="entry name" value="RAS SUPPRESSOR PROTEIN 1"/>
    <property type="match status" value="1"/>
</dbReference>
<keyword evidence="4" id="KW-1133">Transmembrane helix</keyword>
<dbReference type="SUPFAM" id="SSF56112">
    <property type="entry name" value="Protein kinase-like (PK-like)"/>
    <property type="match status" value="1"/>
</dbReference>
<dbReference type="Gene3D" id="1.10.510.10">
    <property type="entry name" value="Transferase(Phosphotransferase) domain 1"/>
    <property type="match status" value="1"/>
</dbReference>
<feature type="transmembrane region" description="Helical" evidence="4">
    <location>
        <begin position="34"/>
        <end position="52"/>
    </location>
</feature>
<evidence type="ECO:0000256" key="1">
    <source>
        <dbReference type="ARBA" id="ARBA00022614"/>
    </source>
</evidence>
<gene>
    <name evidence="6" type="ORF">Naga_100084g21</name>
</gene>
<evidence type="ECO:0000256" key="4">
    <source>
        <dbReference type="SAM" id="Phobius"/>
    </source>
</evidence>
<accession>W7U0Y3</accession>
<dbReference type="GO" id="GO:0005737">
    <property type="term" value="C:cytoplasm"/>
    <property type="evidence" value="ECO:0007669"/>
    <property type="project" value="TreeGrafter"/>
</dbReference>
<evidence type="ECO:0000256" key="3">
    <source>
        <dbReference type="SAM" id="MobiDB-lite"/>
    </source>
</evidence>
<evidence type="ECO:0000259" key="5">
    <source>
        <dbReference type="PROSITE" id="PS50011"/>
    </source>
</evidence>
<keyword evidence="4" id="KW-0812">Transmembrane</keyword>
<dbReference type="Pfam" id="PF07714">
    <property type="entry name" value="PK_Tyr_Ser-Thr"/>
    <property type="match status" value="1"/>
</dbReference>
<protein>
    <submittedName>
        <fullName evidence="6">Protein kinase, catalytic domain protein</fullName>
    </submittedName>
</protein>
<dbReference type="InterPro" id="IPR011009">
    <property type="entry name" value="Kinase-like_dom_sf"/>
</dbReference>
<dbReference type="Gene3D" id="3.30.200.20">
    <property type="entry name" value="Phosphorylase Kinase, domain 1"/>
    <property type="match status" value="1"/>
</dbReference>
<dbReference type="Gene3D" id="3.80.10.10">
    <property type="entry name" value="Ribonuclease Inhibitor"/>
    <property type="match status" value="1"/>
</dbReference>
<dbReference type="InterPro" id="IPR055414">
    <property type="entry name" value="LRR_R13L4/SHOC2-like"/>
</dbReference>
<dbReference type="EMBL" id="AZIL01000612">
    <property type="protein sequence ID" value="EWM26566.1"/>
    <property type="molecule type" value="Genomic_DNA"/>
</dbReference>
<dbReference type="OrthoDB" id="203703at2759"/>
<feature type="compositionally biased region" description="Low complexity" evidence="3">
    <location>
        <begin position="554"/>
        <end position="575"/>
    </location>
</feature>
<dbReference type="Pfam" id="PF23598">
    <property type="entry name" value="LRR_14"/>
    <property type="match status" value="1"/>
</dbReference>
<dbReference type="InterPro" id="IPR003591">
    <property type="entry name" value="Leu-rich_rpt_typical-subtyp"/>
</dbReference>
<dbReference type="InterPro" id="IPR001245">
    <property type="entry name" value="Ser-Thr/Tyr_kinase_cat_dom"/>
</dbReference>
<dbReference type="InterPro" id="IPR032675">
    <property type="entry name" value="LRR_dom_sf"/>
</dbReference>
<keyword evidence="6" id="KW-0808">Transferase</keyword>
<proteinExistence type="predicted"/>
<feature type="domain" description="Protein kinase" evidence="5">
    <location>
        <begin position="302"/>
        <end position="613"/>
    </location>
</feature>
<dbReference type="Proteomes" id="UP000019335">
    <property type="component" value="Chromosome 8"/>
</dbReference>
<reference evidence="6 7" key="1">
    <citation type="journal article" date="2014" name="Mol. Plant">
        <title>Chromosome Scale Genome Assembly and Transcriptome Profiling of Nannochloropsis gaditana in Nitrogen Depletion.</title>
        <authorList>
            <person name="Corteggiani Carpinelli E."/>
            <person name="Telatin A."/>
            <person name="Vitulo N."/>
            <person name="Forcato C."/>
            <person name="D'Angelo M."/>
            <person name="Schiavon R."/>
            <person name="Vezzi A."/>
            <person name="Giacometti G.M."/>
            <person name="Morosinotto T."/>
            <person name="Valle G."/>
        </authorList>
    </citation>
    <scope>NUCLEOTIDE SEQUENCE [LARGE SCALE GENOMIC DNA]</scope>
    <source>
        <strain evidence="6 7">B-31</strain>
    </source>
</reference>
<dbReference type="InterPro" id="IPR000719">
    <property type="entry name" value="Prot_kinase_dom"/>
</dbReference>
<dbReference type="SUPFAM" id="SSF52058">
    <property type="entry name" value="L domain-like"/>
    <property type="match status" value="1"/>
</dbReference>
<evidence type="ECO:0000313" key="7">
    <source>
        <dbReference type="Proteomes" id="UP000019335"/>
    </source>
</evidence>
<keyword evidence="4" id="KW-0472">Membrane</keyword>
<name>W7U0Y3_9STRA</name>
<evidence type="ECO:0000313" key="6">
    <source>
        <dbReference type="EMBL" id="EWM26566.1"/>
    </source>
</evidence>
<comment type="caution">
    <text evidence="6">The sequence shown here is derived from an EMBL/GenBank/DDBJ whole genome shotgun (WGS) entry which is preliminary data.</text>
</comment>
<keyword evidence="1" id="KW-0433">Leucine-rich repeat</keyword>